<name>A0A1Y1WQG0_9FUNG</name>
<gene>
    <name evidence="2" type="ORF">BCR32DRAFT_249298</name>
</gene>
<accession>A0A1Y1WQG0</accession>
<dbReference type="EMBL" id="MCFG01000338">
    <property type="protein sequence ID" value="ORX75760.1"/>
    <property type="molecule type" value="Genomic_DNA"/>
</dbReference>
<comment type="caution">
    <text evidence="2">The sequence shown here is derived from an EMBL/GenBank/DDBJ whole genome shotgun (WGS) entry which is preliminary data.</text>
</comment>
<feature type="region of interest" description="Disordered" evidence="1">
    <location>
        <begin position="274"/>
        <end position="293"/>
    </location>
</feature>
<organism evidence="2 3">
    <name type="scientific">Anaeromyces robustus</name>
    <dbReference type="NCBI Taxonomy" id="1754192"/>
    <lineage>
        <taxon>Eukaryota</taxon>
        <taxon>Fungi</taxon>
        <taxon>Fungi incertae sedis</taxon>
        <taxon>Chytridiomycota</taxon>
        <taxon>Chytridiomycota incertae sedis</taxon>
        <taxon>Neocallimastigomycetes</taxon>
        <taxon>Neocallimastigales</taxon>
        <taxon>Neocallimastigaceae</taxon>
        <taxon>Anaeromyces</taxon>
    </lineage>
</organism>
<proteinExistence type="predicted"/>
<evidence type="ECO:0000313" key="2">
    <source>
        <dbReference type="EMBL" id="ORX75760.1"/>
    </source>
</evidence>
<reference evidence="2 3" key="2">
    <citation type="submission" date="2016-08" db="EMBL/GenBank/DDBJ databases">
        <title>Pervasive Adenine N6-methylation of Active Genes in Fungi.</title>
        <authorList>
            <consortium name="DOE Joint Genome Institute"/>
            <person name="Mondo S.J."/>
            <person name="Dannebaum R.O."/>
            <person name="Kuo R.C."/>
            <person name="Labutti K."/>
            <person name="Haridas S."/>
            <person name="Kuo A."/>
            <person name="Salamov A."/>
            <person name="Ahrendt S.R."/>
            <person name="Lipzen A."/>
            <person name="Sullivan W."/>
            <person name="Andreopoulos W.B."/>
            <person name="Clum A."/>
            <person name="Lindquist E."/>
            <person name="Daum C."/>
            <person name="Ramamoorthy G.K."/>
            <person name="Gryganskyi A."/>
            <person name="Culley D."/>
            <person name="Magnuson J.K."/>
            <person name="James T.Y."/>
            <person name="O'Malley M.A."/>
            <person name="Stajich J.E."/>
            <person name="Spatafora J.W."/>
            <person name="Visel A."/>
            <person name="Grigoriev I.V."/>
        </authorList>
    </citation>
    <scope>NUCLEOTIDE SEQUENCE [LARGE SCALE GENOMIC DNA]</scope>
    <source>
        <strain evidence="2 3">S4</strain>
    </source>
</reference>
<keyword evidence="3" id="KW-1185">Reference proteome</keyword>
<evidence type="ECO:0000313" key="3">
    <source>
        <dbReference type="Proteomes" id="UP000193944"/>
    </source>
</evidence>
<protein>
    <submittedName>
        <fullName evidence="2">Uncharacterized protein</fullName>
    </submittedName>
</protein>
<reference evidence="2 3" key="1">
    <citation type="submission" date="2016-08" db="EMBL/GenBank/DDBJ databases">
        <title>A Parts List for Fungal Cellulosomes Revealed by Comparative Genomics.</title>
        <authorList>
            <consortium name="DOE Joint Genome Institute"/>
            <person name="Haitjema C.H."/>
            <person name="Gilmore S.P."/>
            <person name="Henske J.K."/>
            <person name="Solomon K.V."/>
            <person name="De Groot R."/>
            <person name="Kuo A."/>
            <person name="Mondo S.J."/>
            <person name="Salamov A.A."/>
            <person name="Labutti K."/>
            <person name="Zhao Z."/>
            <person name="Chiniquy J."/>
            <person name="Barry K."/>
            <person name="Brewer H.M."/>
            <person name="Purvine S.O."/>
            <person name="Wright A.T."/>
            <person name="Boxma B."/>
            <person name="Van Alen T."/>
            <person name="Hackstein J.H."/>
            <person name="Baker S.E."/>
            <person name="Grigoriev I.V."/>
            <person name="O'Malley M.A."/>
        </authorList>
    </citation>
    <scope>NUCLEOTIDE SEQUENCE [LARGE SCALE GENOMIC DNA]</scope>
    <source>
        <strain evidence="2 3">S4</strain>
    </source>
</reference>
<feature type="region of interest" description="Disordered" evidence="1">
    <location>
        <begin position="111"/>
        <end position="138"/>
    </location>
</feature>
<dbReference type="Proteomes" id="UP000193944">
    <property type="component" value="Unassembled WGS sequence"/>
</dbReference>
<dbReference type="OrthoDB" id="5595153at2759"/>
<dbReference type="AlphaFoldDB" id="A0A1Y1WQG0"/>
<sequence length="320" mass="37862">MGVHTIVSKKLYRLSDLTLEEYFRSRWKISRAQVYRFLDAAEVLKQLEEFNFLPSHELLCRTLKQHAKCPEHMKILWQSVLNKVNDHLTSINSSLISNTWLDLVKQGTVIPLPTPPKKTKKSRRKENSSDSNSNDPEDIIKVIKTKRQYMTNDENKLAFNLLEYNENQINSNIKTNHLMKRSNQYNGLRFDNYHYNTGNNNNYSNNNHYINNDNDNFKSRYNNQSPFNYGPPSEFNYDIPSRNPMNTNRIRSNHNNFSKYDLDRSRFNNYNNSNIYSNERRPPFNLNSEPSSSSIPNITMPLDPKNVKYKNIIYLLKLKY</sequence>
<evidence type="ECO:0000256" key="1">
    <source>
        <dbReference type="SAM" id="MobiDB-lite"/>
    </source>
</evidence>
<dbReference type="STRING" id="1754192.A0A1Y1WQG0"/>